<protein>
    <submittedName>
        <fullName evidence="1">Uncharacterized protein</fullName>
    </submittedName>
</protein>
<dbReference type="AlphaFoldDB" id="A0A0E9QTX9"/>
<sequence length="59" mass="6873">MQLCPGWANSLYLESFTMLHLYICTLFLGNAMPNYVTPCRQLALAWFRFDTILRAQSIQ</sequence>
<name>A0A0E9QTX9_ANGAN</name>
<reference evidence="1" key="1">
    <citation type="submission" date="2014-11" db="EMBL/GenBank/DDBJ databases">
        <authorList>
            <person name="Amaro Gonzalez C."/>
        </authorList>
    </citation>
    <scope>NUCLEOTIDE SEQUENCE</scope>
</reference>
<reference evidence="1" key="2">
    <citation type="journal article" date="2015" name="Fish Shellfish Immunol.">
        <title>Early steps in the European eel (Anguilla anguilla)-Vibrio vulnificus interaction in the gills: Role of the RtxA13 toxin.</title>
        <authorList>
            <person name="Callol A."/>
            <person name="Pajuelo D."/>
            <person name="Ebbesson L."/>
            <person name="Teles M."/>
            <person name="MacKenzie S."/>
            <person name="Amaro C."/>
        </authorList>
    </citation>
    <scope>NUCLEOTIDE SEQUENCE</scope>
</reference>
<organism evidence="1">
    <name type="scientific">Anguilla anguilla</name>
    <name type="common">European freshwater eel</name>
    <name type="synonym">Muraena anguilla</name>
    <dbReference type="NCBI Taxonomy" id="7936"/>
    <lineage>
        <taxon>Eukaryota</taxon>
        <taxon>Metazoa</taxon>
        <taxon>Chordata</taxon>
        <taxon>Craniata</taxon>
        <taxon>Vertebrata</taxon>
        <taxon>Euteleostomi</taxon>
        <taxon>Actinopterygii</taxon>
        <taxon>Neopterygii</taxon>
        <taxon>Teleostei</taxon>
        <taxon>Anguilliformes</taxon>
        <taxon>Anguillidae</taxon>
        <taxon>Anguilla</taxon>
    </lineage>
</organism>
<accession>A0A0E9QTX9</accession>
<proteinExistence type="predicted"/>
<dbReference type="EMBL" id="GBXM01088313">
    <property type="protein sequence ID" value="JAH20264.1"/>
    <property type="molecule type" value="Transcribed_RNA"/>
</dbReference>
<evidence type="ECO:0000313" key="1">
    <source>
        <dbReference type="EMBL" id="JAH20264.1"/>
    </source>
</evidence>